<organism evidence="2">
    <name type="scientific">Salmonella enterica subsp. enterica serovar Cotham</name>
    <dbReference type="NCBI Taxonomy" id="2572724"/>
    <lineage>
        <taxon>Bacteria</taxon>
        <taxon>Pseudomonadati</taxon>
        <taxon>Pseudomonadota</taxon>
        <taxon>Gammaproteobacteria</taxon>
        <taxon>Enterobacterales</taxon>
        <taxon>Enterobacteriaceae</taxon>
        <taxon>Salmonella</taxon>
    </lineage>
</organism>
<evidence type="ECO:0000259" key="1">
    <source>
        <dbReference type="Pfam" id="PF21821"/>
    </source>
</evidence>
<evidence type="ECO:0000313" key="2">
    <source>
        <dbReference type="EMBL" id="ECT9336010.1"/>
    </source>
</evidence>
<comment type="caution">
    <text evidence="2">The sequence shown here is derived from an EMBL/GenBank/DDBJ whole genome shotgun (WGS) entry which is preliminary data.</text>
</comment>
<feature type="domain" description="Dit-like phage tail protein N-terminal" evidence="1">
    <location>
        <begin position="3"/>
        <end position="138"/>
    </location>
</feature>
<reference evidence="2" key="1">
    <citation type="submission" date="2018-07" db="EMBL/GenBank/DDBJ databases">
        <authorList>
            <consortium name="PulseNet: The National Subtyping Network for Foodborne Disease Surveillance"/>
            <person name="Tarr C.L."/>
            <person name="Trees E."/>
            <person name="Katz L.S."/>
            <person name="Carleton-Romer H.A."/>
            <person name="Stroika S."/>
            <person name="Kucerova Z."/>
            <person name="Roache K.F."/>
            <person name="Sabol A.L."/>
            <person name="Besser J."/>
            <person name="Gerner-Smidt P."/>
        </authorList>
    </citation>
    <scope>NUCLEOTIDE SEQUENCE</scope>
    <source>
        <strain evidence="2">2015AM-0391</strain>
    </source>
</reference>
<dbReference type="Pfam" id="PF21821">
    <property type="entry name" value="Dit_like"/>
    <property type="match status" value="1"/>
</dbReference>
<name>A0A5I0ZN56_SALET</name>
<protein>
    <recommendedName>
        <fullName evidence="1">Dit-like phage tail protein N-terminal domain-containing protein</fullName>
    </recommendedName>
</protein>
<dbReference type="EMBL" id="AAKOIS010000001">
    <property type="protein sequence ID" value="ECT9336010.1"/>
    <property type="molecule type" value="Genomic_DNA"/>
</dbReference>
<dbReference type="InterPro" id="IPR048494">
    <property type="entry name" value="Dit-like_N"/>
</dbReference>
<dbReference type="AlphaFoldDB" id="A0A5I0ZN56"/>
<accession>A0A5I0ZN56</accession>
<proteinExistence type="predicted"/>
<gene>
    <name evidence="2" type="ORF">CG757_05110</name>
</gene>
<sequence length="177" mass="19171">MVPDVVVSEKHTDTLTITEHPVEKGASITDHAYKNAAEVTMQVGFAAGGSLLDFTDTQQWSVKGQSVGLGLSPQEAYQKLLDLQSSREPFDVMTGKRTYHNCLIRSLEVTTEPTTENVLMCTITLRELIISETAVAQVADKSKMRFGVSTSAVQNTGVKAPVPVNESVLKKYLAAGK</sequence>